<evidence type="ECO:0000313" key="2">
    <source>
        <dbReference type="EMBL" id="CAE4605529.1"/>
    </source>
</evidence>
<proteinExistence type="predicted"/>
<sequence length="456" mass="49912">MADGRAKLVDGLQRASALRELSEHKRAEQESQAFEALRSGLIAARKDEAILDGFEEQQMCDALELIAKRGLEKKMLRGRAVECLKSAFGRPAWLRAAQSRPDLLAQLRELLAETSDLLAVLEAPAPAGDPVDIFEEAPKAEAALLEKKPEVERLLTVGRTIMRQFDWQFPDDPLGTKLDQATQGFQSFFDGVTRLTTSTGKASLEVGVSEFLQSFQSDWPGILQFSVSMYRSGKRNVYRSRIKFVVVKLREMAPGFGEVLANLEGGLPWPTTPCSSFAGPPGEASSLLGAAAAAPATVASAASGGTPSSAASLPSSAPPPPPPPPLRHGVVWIDFKASAYKSSFLADEASVELMGFHDDEAAQDYAPRERWLEYILERIEDPARRVAVVIMNRKHLQAVKDIRAFCAEGGHEPPKFLVCTRGRPEEFVEWGVDPGCVTQDWVRAAELAMEEVKRLR</sequence>
<gene>
    <name evidence="2" type="ORF">AMON00008_LOCUS31179</name>
</gene>
<name>A0A7S4UU09_9DINO</name>
<feature type="compositionally biased region" description="Low complexity" evidence="1">
    <location>
        <begin position="301"/>
        <end position="315"/>
    </location>
</feature>
<protein>
    <submittedName>
        <fullName evidence="2">Uncharacterized protein</fullName>
    </submittedName>
</protein>
<organism evidence="2">
    <name type="scientific">Alexandrium monilatum</name>
    <dbReference type="NCBI Taxonomy" id="311494"/>
    <lineage>
        <taxon>Eukaryota</taxon>
        <taxon>Sar</taxon>
        <taxon>Alveolata</taxon>
        <taxon>Dinophyceae</taxon>
        <taxon>Gonyaulacales</taxon>
        <taxon>Pyrocystaceae</taxon>
        <taxon>Alexandrium</taxon>
    </lineage>
</organism>
<dbReference type="AlphaFoldDB" id="A0A7S4UU09"/>
<reference evidence="2" key="1">
    <citation type="submission" date="2021-01" db="EMBL/GenBank/DDBJ databases">
        <authorList>
            <person name="Corre E."/>
            <person name="Pelletier E."/>
            <person name="Niang G."/>
            <person name="Scheremetjew M."/>
            <person name="Finn R."/>
            <person name="Kale V."/>
            <person name="Holt S."/>
            <person name="Cochrane G."/>
            <person name="Meng A."/>
            <person name="Brown T."/>
            <person name="Cohen L."/>
        </authorList>
    </citation>
    <scope>NUCLEOTIDE SEQUENCE</scope>
    <source>
        <strain evidence="2">CCMP3105</strain>
    </source>
</reference>
<dbReference type="EMBL" id="HBNR01044801">
    <property type="protein sequence ID" value="CAE4605529.1"/>
    <property type="molecule type" value="Transcribed_RNA"/>
</dbReference>
<feature type="region of interest" description="Disordered" evidence="1">
    <location>
        <begin position="301"/>
        <end position="325"/>
    </location>
</feature>
<feature type="compositionally biased region" description="Pro residues" evidence="1">
    <location>
        <begin position="316"/>
        <end position="325"/>
    </location>
</feature>
<evidence type="ECO:0000256" key="1">
    <source>
        <dbReference type="SAM" id="MobiDB-lite"/>
    </source>
</evidence>
<accession>A0A7S4UU09</accession>